<dbReference type="Pfam" id="PF08291">
    <property type="entry name" value="Peptidase_M15_3"/>
    <property type="match status" value="1"/>
</dbReference>
<proteinExistence type="predicted"/>
<feature type="region of interest" description="Disordered" evidence="1">
    <location>
        <begin position="51"/>
        <end position="73"/>
    </location>
</feature>
<evidence type="ECO:0000313" key="3">
    <source>
        <dbReference type="EMBL" id="GLB53061.1"/>
    </source>
</evidence>
<name>A0A9W6EVL1_9FLAO</name>
<dbReference type="InterPro" id="IPR013230">
    <property type="entry name" value="Peptidase_M15A_C"/>
</dbReference>
<dbReference type="InterPro" id="IPR009045">
    <property type="entry name" value="Zn_M74/Hedgehog-like"/>
</dbReference>
<accession>A0A9W6EVL1</accession>
<dbReference type="EMBL" id="BRVP01000013">
    <property type="protein sequence ID" value="GLB53061.1"/>
    <property type="molecule type" value="Genomic_DNA"/>
</dbReference>
<dbReference type="Proteomes" id="UP001143545">
    <property type="component" value="Unassembled WGS sequence"/>
</dbReference>
<dbReference type="SUPFAM" id="SSF55166">
    <property type="entry name" value="Hedgehog/DD-peptidase"/>
    <property type="match status" value="1"/>
</dbReference>
<evidence type="ECO:0000259" key="2">
    <source>
        <dbReference type="Pfam" id="PF08291"/>
    </source>
</evidence>
<evidence type="ECO:0000313" key="4">
    <source>
        <dbReference type="Proteomes" id="UP001143545"/>
    </source>
</evidence>
<dbReference type="Gene3D" id="3.30.1380.10">
    <property type="match status" value="1"/>
</dbReference>
<keyword evidence="4" id="KW-1185">Reference proteome</keyword>
<evidence type="ECO:0000256" key="1">
    <source>
        <dbReference type="SAM" id="MobiDB-lite"/>
    </source>
</evidence>
<reference evidence="3" key="1">
    <citation type="submission" date="2022-07" db="EMBL/GenBank/DDBJ databases">
        <title>Taxonomy of Novel Oxalotrophic and Methylotrophic Bacteria.</title>
        <authorList>
            <person name="Sahin N."/>
            <person name="Tani A."/>
        </authorList>
    </citation>
    <scope>NUCLEOTIDE SEQUENCE</scope>
    <source>
        <strain evidence="3">AM327</strain>
    </source>
</reference>
<dbReference type="RefSeq" id="WP_281754730.1">
    <property type="nucleotide sequence ID" value="NZ_BRVP01000013.1"/>
</dbReference>
<protein>
    <recommendedName>
        <fullName evidence="2">Peptidase M15A C-terminal domain-containing protein</fullName>
    </recommendedName>
</protein>
<comment type="caution">
    <text evidence="3">The sequence shown here is derived from an EMBL/GenBank/DDBJ whole genome shotgun (WGS) entry which is preliminary data.</text>
</comment>
<sequence length="129" mass="14375">MKLTTNFSKEEFDSHDGAQMSNDILGNIKMVAQNLQVLRDYFGKPIKVNSGYRSPEHNAKVGGSPSSQHKLGKAADIVVSGETPERVLETIEQLIDTGQMQQGGLGLYDTFVHYDIRGTKARWDYSKNK</sequence>
<dbReference type="AlphaFoldDB" id="A0A9W6EVL1"/>
<feature type="domain" description="Peptidase M15A C-terminal" evidence="2">
    <location>
        <begin position="24"/>
        <end position="115"/>
    </location>
</feature>
<gene>
    <name evidence="3" type="ORF">NBRC110019_21010</name>
</gene>
<organism evidence="3 4">
    <name type="scientific">Neptunitalea chrysea</name>
    <dbReference type="NCBI Taxonomy" id="1647581"/>
    <lineage>
        <taxon>Bacteria</taxon>
        <taxon>Pseudomonadati</taxon>
        <taxon>Bacteroidota</taxon>
        <taxon>Flavobacteriia</taxon>
        <taxon>Flavobacteriales</taxon>
        <taxon>Flavobacteriaceae</taxon>
        <taxon>Neptunitalea</taxon>
    </lineage>
</organism>